<dbReference type="SUPFAM" id="SSF55781">
    <property type="entry name" value="GAF domain-like"/>
    <property type="match status" value="1"/>
</dbReference>
<organism evidence="5 7">
    <name type="scientific">Candidatus Chlorohelix allophototropha</name>
    <dbReference type="NCBI Taxonomy" id="3003348"/>
    <lineage>
        <taxon>Bacteria</taxon>
        <taxon>Bacillati</taxon>
        <taxon>Chloroflexota</taxon>
        <taxon>Chloroflexia</taxon>
        <taxon>Candidatus Chloroheliales</taxon>
        <taxon>Candidatus Chloroheliaceae</taxon>
        <taxon>Candidatus Chlorohelix</taxon>
    </lineage>
</organism>
<dbReference type="SMART" id="SM00091">
    <property type="entry name" value="PAS"/>
    <property type="match status" value="1"/>
</dbReference>
<evidence type="ECO:0000259" key="2">
    <source>
        <dbReference type="PROSITE" id="PS50112"/>
    </source>
</evidence>
<dbReference type="PIRSF" id="PIRSF005925">
    <property type="entry name" value="Dos"/>
    <property type="match status" value="1"/>
</dbReference>
<dbReference type="AlphaFoldDB" id="A0A8T7M9P4"/>
<dbReference type="RefSeq" id="WP_341470548.1">
    <property type="nucleotide sequence ID" value="NZ_CP128400.1"/>
</dbReference>
<evidence type="ECO:0000259" key="4">
    <source>
        <dbReference type="PROSITE" id="PS50887"/>
    </source>
</evidence>
<dbReference type="Pfam" id="PF13426">
    <property type="entry name" value="PAS_9"/>
    <property type="match status" value="1"/>
</dbReference>
<dbReference type="EMBL" id="JACATZ010000003">
    <property type="protein sequence ID" value="NWJ48713.1"/>
    <property type="molecule type" value="Genomic_DNA"/>
</dbReference>
<keyword evidence="1" id="KW-0472">Membrane</keyword>
<dbReference type="NCBIfam" id="TIGR00229">
    <property type="entry name" value="sensory_box"/>
    <property type="match status" value="1"/>
</dbReference>
<dbReference type="PANTHER" id="PTHR44757:SF2">
    <property type="entry name" value="BIOFILM ARCHITECTURE MAINTENANCE PROTEIN MBAA"/>
    <property type="match status" value="1"/>
</dbReference>
<evidence type="ECO:0000259" key="3">
    <source>
        <dbReference type="PROSITE" id="PS50883"/>
    </source>
</evidence>
<dbReference type="Proteomes" id="UP000521676">
    <property type="component" value="Unassembled WGS sequence"/>
</dbReference>
<protein>
    <submittedName>
        <fullName evidence="5">EAL domain-containing protein</fullName>
    </submittedName>
</protein>
<feature type="domain" description="EAL" evidence="3">
    <location>
        <begin position="537"/>
        <end position="794"/>
    </location>
</feature>
<dbReference type="PROSITE" id="PS50887">
    <property type="entry name" value="GGDEF"/>
    <property type="match status" value="1"/>
</dbReference>
<dbReference type="PANTHER" id="PTHR44757">
    <property type="entry name" value="DIGUANYLATE CYCLASE DGCP"/>
    <property type="match status" value="1"/>
</dbReference>
<dbReference type="SUPFAM" id="SSF55073">
    <property type="entry name" value="Nucleotide cyclase"/>
    <property type="match status" value="1"/>
</dbReference>
<name>A0A8T7M9P4_9CHLR</name>
<dbReference type="Gene3D" id="3.30.450.40">
    <property type="match status" value="1"/>
</dbReference>
<dbReference type="PROSITE" id="PS50112">
    <property type="entry name" value="PAS"/>
    <property type="match status" value="1"/>
</dbReference>
<dbReference type="SMART" id="SM00052">
    <property type="entry name" value="EAL"/>
    <property type="match status" value="1"/>
</dbReference>
<evidence type="ECO:0000313" key="8">
    <source>
        <dbReference type="Proteomes" id="UP001431572"/>
    </source>
</evidence>
<reference evidence="6" key="2">
    <citation type="journal article" date="2024" name="Nature">
        <title>Anoxygenic phototroph of the Chloroflexota uses a type I reaction centre.</title>
        <authorList>
            <person name="Tsuji J.M."/>
            <person name="Shaw N.A."/>
            <person name="Nagashima S."/>
            <person name="Venkiteswaran J.J."/>
            <person name="Schiff S.L."/>
            <person name="Watanabe T."/>
            <person name="Fukui M."/>
            <person name="Hanada S."/>
            <person name="Tank M."/>
            <person name="Neufeld J.D."/>
        </authorList>
    </citation>
    <scope>NUCLEOTIDE SEQUENCE</scope>
    <source>
        <strain evidence="6">L227-S17</strain>
    </source>
</reference>
<dbReference type="InterPro" id="IPR012226">
    <property type="entry name" value="Diguanyl_cyclase/Pdiesterase"/>
</dbReference>
<dbReference type="SUPFAM" id="SSF141868">
    <property type="entry name" value="EAL domain-like"/>
    <property type="match status" value="1"/>
</dbReference>
<dbReference type="EMBL" id="CP128400">
    <property type="protein sequence ID" value="WJW68643.1"/>
    <property type="molecule type" value="Genomic_DNA"/>
</dbReference>
<dbReference type="NCBIfam" id="TIGR00254">
    <property type="entry name" value="GGDEF"/>
    <property type="match status" value="1"/>
</dbReference>
<dbReference type="Proteomes" id="UP001431572">
    <property type="component" value="Chromosome 2"/>
</dbReference>
<reference evidence="5 7" key="1">
    <citation type="submission" date="2020-06" db="EMBL/GenBank/DDBJ databases">
        <title>Anoxygenic phototrophic Chloroflexota member uses a Type I reaction center.</title>
        <authorList>
            <person name="Tsuji J.M."/>
            <person name="Shaw N.A."/>
            <person name="Nagashima S."/>
            <person name="Venkiteswaran J."/>
            <person name="Schiff S.L."/>
            <person name="Hanada S."/>
            <person name="Tank M."/>
            <person name="Neufeld J.D."/>
        </authorList>
    </citation>
    <scope>NUCLEOTIDE SEQUENCE [LARGE SCALE GENOMIC DNA]</scope>
    <source>
        <strain evidence="5">L227-S17</strain>
    </source>
</reference>
<proteinExistence type="predicted"/>
<dbReference type="InterPro" id="IPR001633">
    <property type="entry name" value="EAL_dom"/>
</dbReference>
<dbReference type="InterPro" id="IPR052155">
    <property type="entry name" value="Biofilm_reg_signaling"/>
</dbReference>
<dbReference type="PROSITE" id="PS50883">
    <property type="entry name" value="EAL"/>
    <property type="match status" value="1"/>
</dbReference>
<accession>A0A8T7M9P4</accession>
<sequence length="800" mass="90352">MQTNNDLPGKPKLREKIKTTLRKPTAQNAIFIVQVVILILSLGYLVLVHLTSNTGDFSSLFQALVLVIIIVVLLPYVIQHGNPLSKEARRARKLKALLEARSKFMLEHAPVGLAISDQYGNLVQVNTYLCELMGYSQADVLKRNYKEFLCPGESALPNDLLQKLYSKEINHYQTERQVVTSDGKCIYILLEINAITSDKIENDCFFFAQVIDINERKLAEQLAVERNDVLEMVVRGEPISTVITKLVEMVEHRRSNVYCAIMLVREGRPYFTIAPSLFTYHPKVLENFLDEWSGSAKSNEIEVAGTQWSAPVLSSAGQLLGVLAVYFEGKDTLSVDDFELFEMITRITAIALEQRQLSDMLNYQAHHDALTGLPNRLLFNDRLEQSIYFARRNNTRVGLFYIDLDRFKVVNDTLGHHVGDQLLVEVAHRLHGCIRRSDSLARMGGDEFTVVLGDIKGPQEAAHIAERIIESLEQSVKVGAHDLHITASIGICLFPDDGNDEEEMMRKADTAMYRAKSTGMNNYVFYSDEMNTYSHERLDLENQMRGAMSRNEFLLHFQPMFALKDQHLQGFEALIRWQHPQLGMIPPSKFIPIAEESGIIMLLGKWVLEEAVRQCRRWLDTGLGELGVAVNVSALQFERFDFVSTVETTVERYQLPTHLLRLEITESLLTRQPLEANKKLAQLRELGVTVAIDDFGTGYSSLSYLQNLPVDILKIDSSFVTRLGADSGQHSQDALVKAVVSLAHSFGMEVAAEGVETIVQLHTLETMNCDIVQGYLFGKPMRAADISPFVLLHRAEYHIF</sequence>
<feature type="domain" description="PAS" evidence="2">
    <location>
        <begin position="98"/>
        <end position="168"/>
    </location>
</feature>
<evidence type="ECO:0000313" key="7">
    <source>
        <dbReference type="Proteomes" id="UP000521676"/>
    </source>
</evidence>
<dbReference type="SMART" id="SM00267">
    <property type="entry name" value="GGDEF"/>
    <property type="match status" value="1"/>
</dbReference>
<feature type="transmembrane region" description="Helical" evidence="1">
    <location>
        <begin position="29"/>
        <end position="48"/>
    </location>
</feature>
<dbReference type="CDD" id="cd01949">
    <property type="entry name" value="GGDEF"/>
    <property type="match status" value="1"/>
</dbReference>
<dbReference type="SUPFAM" id="SSF55785">
    <property type="entry name" value="PYP-like sensor domain (PAS domain)"/>
    <property type="match status" value="1"/>
</dbReference>
<evidence type="ECO:0000313" key="6">
    <source>
        <dbReference type="EMBL" id="WJW68643.1"/>
    </source>
</evidence>
<feature type="domain" description="GGDEF" evidence="4">
    <location>
        <begin position="395"/>
        <end position="528"/>
    </location>
</feature>
<dbReference type="FunFam" id="3.30.70.270:FF:000001">
    <property type="entry name" value="Diguanylate cyclase domain protein"/>
    <property type="match status" value="1"/>
</dbReference>
<dbReference type="InterPro" id="IPR000160">
    <property type="entry name" value="GGDEF_dom"/>
</dbReference>
<dbReference type="CDD" id="cd01948">
    <property type="entry name" value="EAL"/>
    <property type="match status" value="1"/>
</dbReference>
<dbReference type="Gene3D" id="3.30.450.20">
    <property type="entry name" value="PAS domain"/>
    <property type="match status" value="1"/>
</dbReference>
<keyword evidence="8" id="KW-1185">Reference proteome</keyword>
<keyword evidence="1" id="KW-0812">Transmembrane</keyword>
<dbReference type="Pfam" id="PF00563">
    <property type="entry name" value="EAL"/>
    <property type="match status" value="1"/>
</dbReference>
<dbReference type="CDD" id="cd00130">
    <property type="entry name" value="PAS"/>
    <property type="match status" value="1"/>
</dbReference>
<dbReference type="InterPro" id="IPR035965">
    <property type="entry name" value="PAS-like_dom_sf"/>
</dbReference>
<gene>
    <name evidence="5" type="ORF">HXX08_22870</name>
    <name evidence="6" type="ORF">OZ401_004257</name>
</gene>
<dbReference type="InterPro" id="IPR000014">
    <property type="entry name" value="PAS"/>
</dbReference>
<dbReference type="InterPro" id="IPR029787">
    <property type="entry name" value="Nucleotide_cyclase"/>
</dbReference>
<dbReference type="InterPro" id="IPR029016">
    <property type="entry name" value="GAF-like_dom_sf"/>
</dbReference>
<dbReference type="Pfam" id="PF00990">
    <property type="entry name" value="GGDEF"/>
    <property type="match status" value="1"/>
</dbReference>
<evidence type="ECO:0000313" key="5">
    <source>
        <dbReference type="EMBL" id="NWJ48713.1"/>
    </source>
</evidence>
<dbReference type="InterPro" id="IPR043128">
    <property type="entry name" value="Rev_trsase/Diguanyl_cyclase"/>
</dbReference>
<keyword evidence="1" id="KW-1133">Transmembrane helix</keyword>
<evidence type="ECO:0000256" key="1">
    <source>
        <dbReference type="SAM" id="Phobius"/>
    </source>
</evidence>
<dbReference type="Gene3D" id="3.30.70.270">
    <property type="match status" value="1"/>
</dbReference>
<feature type="transmembrane region" description="Helical" evidence="1">
    <location>
        <begin position="60"/>
        <end position="78"/>
    </location>
</feature>
<dbReference type="Gene3D" id="3.20.20.450">
    <property type="entry name" value="EAL domain"/>
    <property type="match status" value="1"/>
</dbReference>
<dbReference type="InterPro" id="IPR035919">
    <property type="entry name" value="EAL_sf"/>
</dbReference>